<name>A0A699H0Q2_TANCI</name>
<feature type="non-terminal residue" evidence="3">
    <location>
        <position position="1"/>
    </location>
</feature>
<dbReference type="PANTHER" id="PTHR31286:SF99">
    <property type="entry name" value="DUF4283 DOMAIN-CONTAINING PROTEIN"/>
    <property type="match status" value="1"/>
</dbReference>
<evidence type="ECO:0000259" key="2">
    <source>
        <dbReference type="Pfam" id="PF14111"/>
    </source>
</evidence>
<evidence type="ECO:0000313" key="3">
    <source>
        <dbReference type="EMBL" id="GEX01010.1"/>
    </source>
</evidence>
<feature type="domain" description="DUF4283" evidence="2">
    <location>
        <begin position="111"/>
        <end position="192"/>
    </location>
</feature>
<feature type="compositionally biased region" description="Acidic residues" evidence="1">
    <location>
        <begin position="418"/>
        <end position="429"/>
    </location>
</feature>
<comment type="caution">
    <text evidence="3">The sequence shown here is derived from an EMBL/GenBank/DDBJ whole genome shotgun (WGS) entry which is preliminary data.</text>
</comment>
<evidence type="ECO:0000256" key="1">
    <source>
        <dbReference type="SAM" id="MobiDB-lite"/>
    </source>
</evidence>
<gene>
    <name evidence="3" type="ORF">Tci_272985</name>
</gene>
<organism evidence="3">
    <name type="scientific">Tanacetum cinerariifolium</name>
    <name type="common">Dalmatian daisy</name>
    <name type="synonym">Chrysanthemum cinerariifolium</name>
    <dbReference type="NCBI Taxonomy" id="118510"/>
    <lineage>
        <taxon>Eukaryota</taxon>
        <taxon>Viridiplantae</taxon>
        <taxon>Streptophyta</taxon>
        <taxon>Embryophyta</taxon>
        <taxon>Tracheophyta</taxon>
        <taxon>Spermatophyta</taxon>
        <taxon>Magnoliopsida</taxon>
        <taxon>eudicotyledons</taxon>
        <taxon>Gunneridae</taxon>
        <taxon>Pentapetalae</taxon>
        <taxon>asterids</taxon>
        <taxon>campanulids</taxon>
        <taxon>Asterales</taxon>
        <taxon>Asteraceae</taxon>
        <taxon>Asteroideae</taxon>
        <taxon>Anthemideae</taxon>
        <taxon>Anthemidinae</taxon>
        <taxon>Tanacetum</taxon>
    </lineage>
</organism>
<dbReference type="InterPro" id="IPR040256">
    <property type="entry name" value="At4g02000-like"/>
</dbReference>
<dbReference type="EMBL" id="BKCJ010084845">
    <property type="protein sequence ID" value="GEX01010.1"/>
    <property type="molecule type" value="Genomic_DNA"/>
</dbReference>
<proteinExistence type="predicted"/>
<dbReference type="InterPro" id="IPR025558">
    <property type="entry name" value="DUF4283"/>
</dbReference>
<accession>A0A699H0Q2</accession>
<feature type="region of interest" description="Disordered" evidence="1">
    <location>
        <begin position="65"/>
        <end position="85"/>
    </location>
</feature>
<dbReference type="Pfam" id="PF14111">
    <property type="entry name" value="DUF4283"/>
    <property type="match status" value="1"/>
</dbReference>
<dbReference type="PANTHER" id="PTHR31286">
    <property type="entry name" value="GLYCINE-RICH CELL WALL STRUCTURAL PROTEIN 1.8-LIKE"/>
    <property type="match status" value="1"/>
</dbReference>
<reference evidence="3" key="1">
    <citation type="journal article" date="2019" name="Sci. Rep.">
        <title>Draft genome of Tanacetum cinerariifolium, the natural source of mosquito coil.</title>
        <authorList>
            <person name="Yamashiro T."/>
            <person name="Shiraishi A."/>
            <person name="Satake H."/>
            <person name="Nakayama K."/>
        </authorList>
    </citation>
    <scope>NUCLEOTIDE SEQUENCE</scope>
</reference>
<dbReference type="AlphaFoldDB" id="A0A699H0Q2"/>
<protein>
    <recommendedName>
        <fullName evidence="2">DUF4283 domain-containing protein</fullName>
    </recommendedName>
</protein>
<feature type="region of interest" description="Disordered" evidence="1">
    <location>
        <begin position="383"/>
        <end position="429"/>
    </location>
</feature>
<sequence>NNNGDSSVLLSDLARKVKNIDGRILGRDDKPMKPYRCVKWVDPPSIPVKIEDDTRAGDEWNCVGDASSNGDDGRSTKAGKPVVTNVSPNISQRENEAPLYKLQPAIDEICDKFAFTLYGYFIGSIIALPVVENYVRNTWAKYGIERVTIRNGFFLFKFASYEGMSKVLETGPWLIKSKPIVLSIWSDNTKMEKEAVTKVAVWVNIHNVSVVAFSEIGLSLITLQLGRPLMLDARTSDLCLNPWGRSTYARALVDHTLDTLDVQYEWRPPRCMTCKKFDHETDVCPSRGKKAASTLTLGNGNRKNDGSMRVVQTKPMEGVKQPVKVKQPKALAMVNTNNVGDISNKPPEAPLEEDKVLEAIADSSINGDYGTMKSNEKRVSFTNQSLREDVRSKESGSLWEHFQEVKKGTTSKSQSSNLEDESDEDEVFL</sequence>